<evidence type="ECO:0000256" key="3">
    <source>
        <dbReference type="SAM" id="MobiDB-lite"/>
    </source>
</evidence>
<evidence type="ECO:0000313" key="5">
    <source>
        <dbReference type="EMBL" id="SFD53964.1"/>
    </source>
</evidence>
<dbReference type="EMBL" id="FOME01000005">
    <property type="protein sequence ID" value="SFD53964.1"/>
    <property type="molecule type" value="Genomic_DNA"/>
</dbReference>
<dbReference type="EMBL" id="FNVB01000010">
    <property type="protein sequence ID" value="SEG95704.1"/>
    <property type="molecule type" value="Genomic_DNA"/>
</dbReference>
<dbReference type="Pfam" id="PF03747">
    <property type="entry name" value="ADP_ribosyl_GH"/>
    <property type="match status" value="1"/>
</dbReference>
<keyword evidence="6" id="KW-1185">Reference proteome</keyword>
<accession>A0A1I1T5R1</accession>
<proteinExistence type="inferred from homology"/>
<gene>
    <name evidence="4" type="ORF">SAMN02982929_06260</name>
    <name evidence="5" type="ORF">SAMN05216506_10525</name>
</gene>
<accession>A0A1H6EFT1</accession>
<evidence type="ECO:0000313" key="4">
    <source>
        <dbReference type="EMBL" id="SEG95704.1"/>
    </source>
</evidence>
<evidence type="ECO:0000313" key="6">
    <source>
        <dbReference type="Proteomes" id="UP000199690"/>
    </source>
</evidence>
<dbReference type="InterPro" id="IPR050792">
    <property type="entry name" value="ADP-ribosylglycohydrolase"/>
</dbReference>
<feature type="region of interest" description="Disordered" evidence="3">
    <location>
        <begin position="1"/>
        <end position="23"/>
    </location>
</feature>
<dbReference type="PANTHER" id="PTHR16222:SF24">
    <property type="entry name" value="ADP-RIBOSYLHYDROLASE ARH3"/>
    <property type="match status" value="1"/>
</dbReference>
<keyword evidence="2 4" id="KW-0378">Hydrolase</keyword>
<dbReference type="InterPro" id="IPR036705">
    <property type="entry name" value="Ribosyl_crysJ1_sf"/>
</dbReference>
<reference evidence="4" key="2">
    <citation type="submission" date="2016-10" db="EMBL/GenBank/DDBJ databases">
        <authorList>
            <person name="de Groot N.N."/>
        </authorList>
    </citation>
    <scope>NUCLEOTIDE SEQUENCE [LARGE SCALE GENOMIC DNA]</scope>
    <source>
        <strain evidence="4">ATCC 20501</strain>
    </source>
</reference>
<dbReference type="SUPFAM" id="SSF101478">
    <property type="entry name" value="ADP-ribosylglycohydrolase"/>
    <property type="match status" value="1"/>
</dbReference>
<dbReference type="Proteomes" id="UP000199690">
    <property type="component" value="Unassembled WGS sequence"/>
</dbReference>
<reference evidence="6 7" key="1">
    <citation type="submission" date="2016-10" db="EMBL/GenBank/DDBJ databases">
        <authorList>
            <person name="Varghese N."/>
            <person name="Submissions S."/>
        </authorList>
    </citation>
    <scope>NUCLEOTIDE SEQUENCE [LARGE SCALE GENOMIC DNA]</scope>
    <source>
        <strain evidence="7">ATCC 20501</strain>
        <strain evidence="5 6">CGMCC 4.3529</strain>
    </source>
</reference>
<dbReference type="PANTHER" id="PTHR16222">
    <property type="entry name" value="ADP-RIBOSYLGLYCOHYDROLASE"/>
    <property type="match status" value="1"/>
</dbReference>
<evidence type="ECO:0000256" key="2">
    <source>
        <dbReference type="ARBA" id="ARBA00022801"/>
    </source>
</evidence>
<name>A0A1H6EFT1_9PSEU</name>
<dbReference type="GO" id="GO:0016787">
    <property type="term" value="F:hydrolase activity"/>
    <property type="evidence" value="ECO:0007669"/>
    <property type="project" value="UniProtKB-KW"/>
</dbReference>
<dbReference type="Proteomes" id="UP000236729">
    <property type="component" value="Unassembled WGS sequence"/>
</dbReference>
<dbReference type="RefSeq" id="WP_235863514.1">
    <property type="nucleotide sequence ID" value="NZ_FNVB01000010.1"/>
</dbReference>
<dbReference type="Gene3D" id="1.10.4080.10">
    <property type="entry name" value="ADP-ribosylation/Crystallin J1"/>
    <property type="match status" value="1"/>
</dbReference>
<protein>
    <submittedName>
        <fullName evidence="4">ADP-ribosylglycohydrolase</fullName>
    </submittedName>
</protein>
<dbReference type="SMR" id="A0A1H6EFT1"/>
<sequence>MRDERVAPKGWPKEQRYRRSTKVGELHREWSSRVEAHAEFRPQGRKEGSDYNLHYVDIDSPPEVLIDFDMRSREIEGRHPERKLRIPDPDPGERFSGALLSAVVGDALGRAVDTGVAFERSWRPSVMLEKDQALVDYSFRGGPASSSGTSQLLAFTLEGLIRAHTARRMNPVDADPVPEVHHAYQRWLYTQRVPWGSRGRWPEWGGPFAARSPEPDGWLVHTEALFGDREQDSVTVAALESFARTGLRPQQEGGETAPGGSDAVPRAAMAAVWSNDPEEVFSTAVNIAALTHPNPDDHLPAATLAVLLHQQIRDVPFFDCIRNAVGVLRGWPAHEKSEQMMRRAFNMIREDWVPAPRERVLEAFNGGGSDGAEALGLAMYCAMASDYVREAVLLAMNYTAHRSVVGAISGLLIGAECGVQAVPRDLSGALVLGDVVRTLADDVLVEFSPGPPTDGAWLRRYPAW</sequence>
<comment type="similarity">
    <text evidence="1">Belongs to the ADP-ribosylglycohydrolase family.</text>
</comment>
<organism evidence="4 7">
    <name type="scientific">Saccharopolyspora kobensis</name>
    <dbReference type="NCBI Taxonomy" id="146035"/>
    <lineage>
        <taxon>Bacteria</taxon>
        <taxon>Bacillati</taxon>
        <taxon>Actinomycetota</taxon>
        <taxon>Actinomycetes</taxon>
        <taxon>Pseudonocardiales</taxon>
        <taxon>Pseudonocardiaceae</taxon>
        <taxon>Saccharopolyspora</taxon>
    </lineage>
</organism>
<dbReference type="InterPro" id="IPR005502">
    <property type="entry name" value="Ribosyl_crysJ1"/>
</dbReference>
<evidence type="ECO:0000256" key="1">
    <source>
        <dbReference type="ARBA" id="ARBA00010702"/>
    </source>
</evidence>
<dbReference type="AlphaFoldDB" id="A0A1H6EFT1"/>
<evidence type="ECO:0000313" key="7">
    <source>
        <dbReference type="Proteomes" id="UP000236729"/>
    </source>
</evidence>